<dbReference type="RefSeq" id="WP_261237621.1">
    <property type="nucleotide sequence ID" value="NZ_JAMXFA010000068.1"/>
</dbReference>
<comment type="caution">
    <text evidence="3">The sequence shown here is derived from an EMBL/GenBank/DDBJ whole genome shotgun (WGS) entry which is preliminary data.</text>
</comment>
<sequence length="297" mass="32655">MNQTSLDVLQQLEPEFQYRELKGRELRTERQLQEQRDRIEAENQQFLAHLESQAAEKERAIAQHHAAVSRGNAVCAIASVTLLSFMLIPDLNRMAESTLKLYEWTHSPTTTTTATTVTNATHQEPSKTTAPDAQTKVAPFKPLKQHRGPHFYDDTPTGSYDYVLERDGSTAVPIPSPCNGVIGRVWFQGRTGNLSTGFGAGQIVEVACDGGKLWLFGHLVKGSQTKQPGELITKGEAIGIQGQTGRTSGVHVHNQIHEYSIGADGVPVRGDRITDRSLTQPLIDDYRDFLATGGTSH</sequence>
<dbReference type="SUPFAM" id="SSF51261">
    <property type="entry name" value="Duplicated hybrid motif"/>
    <property type="match status" value="1"/>
</dbReference>
<dbReference type="Pfam" id="PF01551">
    <property type="entry name" value="Peptidase_M23"/>
    <property type="match status" value="1"/>
</dbReference>
<keyword evidence="4" id="KW-1185">Reference proteome</keyword>
<evidence type="ECO:0000256" key="1">
    <source>
        <dbReference type="SAM" id="Coils"/>
    </source>
</evidence>
<organism evidence="3 4">
    <name type="scientific">Laspinema olomoucense D3b</name>
    <dbReference type="NCBI Taxonomy" id="2953688"/>
    <lineage>
        <taxon>Bacteria</taxon>
        <taxon>Bacillati</taxon>
        <taxon>Cyanobacteriota</taxon>
        <taxon>Cyanophyceae</taxon>
        <taxon>Oscillatoriophycideae</taxon>
        <taxon>Oscillatoriales</taxon>
        <taxon>Laspinemataceae</taxon>
        <taxon>Laspinema</taxon>
        <taxon>Laspinema olomoucense</taxon>
    </lineage>
</organism>
<evidence type="ECO:0000259" key="2">
    <source>
        <dbReference type="Pfam" id="PF01551"/>
    </source>
</evidence>
<evidence type="ECO:0000313" key="3">
    <source>
        <dbReference type="EMBL" id="MCT7981449.1"/>
    </source>
</evidence>
<dbReference type="CDD" id="cd12797">
    <property type="entry name" value="M23_peptidase"/>
    <property type="match status" value="1"/>
</dbReference>
<feature type="domain" description="M23ase beta-sheet core" evidence="2">
    <location>
        <begin position="173"/>
        <end position="258"/>
    </location>
</feature>
<proteinExistence type="predicted"/>
<dbReference type="Proteomes" id="UP001525961">
    <property type="component" value="Unassembled WGS sequence"/>
</dbReference>
<evidence type="ECO:0000313" key="4">
    <source>
        <dbReference type="Proteomes" id="UP001525961"/>
    </source>
</evidence>
<dbReference type="EMBL" id="JAMXFA010000068">
    <property type="protein sequence ID" value="MCT7981449.1"/>
    <property type="molecule type" value="Genomic_DNA"/>
</dbReference>
<accession>A0ABT2NHT6</accession>
<dbReference type="Gene3D" id="2.70.70.10">
    <property type="entry name" value="Glucose Permease (Domain IIA)"/>
    <property type="match status" value="1"/>
</dbReference>
<dbReference type="InterPro" id="IPR016047">
    <property type="entry name" value="M23ase_b-sheet_dom"/>
</dbReference>
<name>A0ABT2NHT6_9CYAN</name>
<gene>
    <name evidence="3" type="ORF">NG792_27385</name>
</gene>
<keyword evidence="1" id="KW-0175">Coiled coil</keyword>
<feature type="coiled-coil region" evidence="1">
    <location>
        <begin position="18"/>
        <end position="67"/>
    </location>
</feature>
<dbReference type="InterPro" id="IPR011055">
    <property type="entry name" value="Dup_hybrid_motif"/>
</dbReference>
<reference evidence="3 4" key="1">
    <citation type="journal article" date="2022" name="Front. Microbiol.">
        <title>High genomic differentiation and limited gene flow indicate recent cryptic speciation within the genus Laspinema (cyanobacteria).</title>
        <authorList>
            <person name="Stanojkovic A."/>
            <person name="Skoupy S."/>
            <person name="Skaloud P."/>
            <person name="Dvorak P."/>
        </authorList>
    </citation>
    <scope>NUCLEOTIDE SEQUENCE [LARGE SCALE GENOMIC DNA]</scope>
    <source>
        <strain evidence="3 4">D3b</strain>
    </source>
</reference>
<protein>
    <submittedName>
        <fullName evidence="3">Peptidoglycan DD-metalloendopeptidase family protein</fullName>
    </submittedName>
</protein>